<comment type="similarity">
    <text evidence="1">Belongs to the 'phage' integrase family.</text>
</comment>
<dbReference type="InterPro" id="IPR010998">
    <property type="entry name" value="Integrase_recombinase_N"/>
</dbReference>
<comment type="caution">
    <text evidence="8">The sequence shown here is derived from an EMBL/GenBank/DDBJ whole genome shotgun (WGS) entry which is preliminary data.</text>
</comment>
<dbReference type="Pfam" id="PF13102">
    <property type="entry name" value="Phage_int_SAM_5"/>
    <property type="match status" value="1"/>
</dbReference>
<dbReference type="InterPro" id="IPR013762">
    <property type="entry name" value="Integrase-like_cat_sf"/>
</dbReference>
<dbReference type="InterPro" id="IPR011010">
    <property type="entry name" value="DNA_brk_join_enz"/>
</dbReference>
<accession>A0A6I1DY02</accession>
<dbReference type="InterPro" id="IPR044068">
    <property type="entry name" value="CB"/>
</dbReference>
<dbReference type="InterPro" id="IPR050090">
    <property type="entry name" value="Tyrosine_recombinase_XerCD"/>
</dbReference>
<dbReference type="InterPro" id="IPR035386">
    <property type="entry name" value="Arm-DNA-bind_5"/>
</dbReference>
<dbReference type="Pfam" id="PF00589">
    <property type="entry name" value="Phage_integrase"/>
    <property type="match status" value="1"/>
</dbReference>
<dbReference type="GO" id="GO:0003677">
    <property type="term" value="F:DNA binding"/>
    <property type="evidence" value="ECO:0007669"/>
    <property type="project" value="UniProtKB-UniRule"/>
</dbReference>
<keyword evidence="4" id="KW-0233">DNA recombination</keyword>
<dbReference type="AlphaFoldDB" id="A0A6I1DY02"/>
<dbReference type="Pfam" id="PF17293">
    <property type="entry name" value="Arm-DNA-bind_5"/>
    <property type="match status" value="1"/>
</dbReference>
<dbReference type="GO" id="GO:0015074">
    <property type="term" value="P:DNA integration"/>
    <property type="evidence" value="ECO:0007669"/>
    <property type="project" value="UniProtKB-KW"/>
</dbReference>
<protein>
    <submittedName>
        <fullName evidence="8">Tyrosine-type recombinase/integrase</fullName>
    </submittedName>
</protein>
<evidence type="ECO:0000256" key="2">
    <source>
        <dbReference type="ARBA" id="ARBA00022908"/>
    </source>
</evidence>
<dbReference type="SUPFAM" id="SSF56349">
    <property type="entry name" value="DNA breaking-rejoining enzymes"/>
    <property type="match status" value="1"/>
</dbReference>
<dbReference type="Gene3D" id="1.10.150.130">
    <property type="match status" value="1"/>
</dbReference>
<feature type="domain" description="Core-binding (CB)" evidence="7">
    <location>
        <begin position="130"/>
        <end position="215"/>
    </location>
</feature>
<dbReference type="Gene3D" id="1.10.443.10">
    <property type="entry name" value="Intergrase catalytic core"/>
    <property type="match status" value="1"/>
</dbReference>
<dbReference type="InterPro" id="IPR002104">
    <property type="entry name" value="Integrase_catalytic"/>
</dbReference>
<name>A0A6I1DY02_9FLAO</name>
<dbReference type="PROSITE" id="PS51898">
    <property type="entry name" value="TYR_RECOMBINASE"/>
    <property type="match status" value="1"/>
</dbReference>
<keyword evidence="2" id="KW-0229">DNA integration</keyword>
<evidence type="ECO:0000313" key="8">
    <source>
        <dbReference type="EMBL" id="KAB7528242.1"/>
    </source>
</evidence>
<dbReference type="PANTHER" id="PTHR30349:SF64">
    <property type="entry name" value="PROPHAGE INTEGRASE INTD-RELATED"/>
    <property type="match status" value="1"/>
</dbReference>
<gene>
    <name evidence="8" type="ORF">F8C76_10245</name>
</gene>
<dbReference type="PANTHER" id="PTHR30349">
    <property type="entry name" value="PHAGE INTEGRASE-RELATED"/>
    <property type="match status" value="1"/>
</dbReference>
<evidence type="ECO:0000256" key="1">
    <source>
        <dbReference type="ARBA" id="ARBA00008857"/>
    </source>
</evidence>
<dbReference type="OrthoDB" id="892893at2"/>
<keyword evidence="3 5" id="KW-0238">DNA-binding</keyword>
<evidence type="ECO:0000256" key="4">
    <source>
        <dbReference type="ARBA" id="ARBA00023172"/>
    </source>
</evidence>
<dbReference type="InterPro" id="IPR025269">
    <property type="entry name" value="SAM-like_dom"/>
</dbReference>
<evidence type="ECO:0000313" key="9">
    <source>
        <dbReference type="Proteomes" id="UP000429785"/>
    </source>
</evidence>
<evidence type="ECO:0000256" key="5">
    <source>
        <dbReference type="PROSITE-ProRule" id="PRU01248"/>
    </source>
</evidence>
<evidence type="ECO:0000259" key="6">
    <source>
        <dbReference type="PROSITE" id="PS51898"/>
    </source>
</evidence>
<feature type="domain" description="Tyr recombinase" evidence="6">
    <location>
        <begin position="237"/>
        <end position="427"/>
    </location>
</feature>
<organism evidence="8 9">
    <name type="scientific">Flagellimonas olearia</name>
    <dbReference type="NCBI Taxonomy" id="552546"/>
    <lineage>
        <taxon>Bacteria</taxon>
        <taxon>Pseudomonadati</taxon>
        <taxon>Bacteroidota</taxon>
        <taxon>Flavobacteriia</taxon>
        <taxon>Flavobacteriales</taxon>
        <taxon>Flavobacteriaceae</taxon>
        <taxon>Flagellimonas</taxon>
    </lineage>
</organism>
<evidence type="ECO:0000259" key="7">
    <source>
        <dbReference type="PROSITE" id="PS51900"/>
    </source>
</evidence>
<dbReference type="PROSITE" id="PS51900">
    <property type="entry name" value="CB"/>
    <property type="match status" value="1"/>
</dbReference>
<evidence type="ECO:0000256" key="3">
    <source>
        <dbReference type="ARBA" id="ARBA00023125"/>
    </source>
</evidence>
<proteinExistence type="inferred from homology"/>
<reference evidence="8 9" key="1">
    <citation type="submission" date="2019-10" db="EMBL/GenBank/DDBJ databases">
        <title>Muricauda olearia CL-SS4 JCM15563 genome.</title>
        <authorList>
            <person name="Liu L."/>
        </authorList>
    </citation>
    <scope>NUCLEOTIDE SEQUENCE [LARGE SCALE GENOMIC DNA]</scope>
    <source>
        <strain evidence="8 9">CL-SS4</strain>
    </source>
</reference>
<sequence length="432" mass="49806">MSMKTTLTSTHGVFRFGLKDSVKSLKESPKKESLIMLHFASKGKRFKKSIGFKSSLQNWDSTKQRIKTGKGMMTNAYKINAFLNDIQTFAEEELSSMVKNDNSINVNNLSELIGHRINGTEKEEAVNENERLVHYSENLLESKKKRIGATTYRSYNQTLKLLKLYEKQYKTTLTFDEIDLNFYRSFVDMLEDEGFSLNTIGKHIKNLKTFLNDALVNGVSNNIIFKNREFKSPKEITTDIYLTNEEIKVLAKKDFSKRPLVEQARDIFLIGCYTGQRVSDYNGLNDENIEDDNGHKLIKIKQKKTDNIVYIPVIKEIMEVMKRYDNKFPPKMSEPILRKNIKTACSAVDFKELVKVSCTKGGKLVQGKVPKFLLVKTHTARRSFCTNHYVAGKSVQNIMIFSGHKTEREFYKYIRVEKKQEALAAMKSGFFD</sequence>
<dbReference type="Proteomes" id="UP000429785">
    <property type="component" value="Unassembled WGS sequence"/>
</dbReference>
<dbReference type="EMBL" id="WELG01000002">
    <property type="protein sequence ID" value="KAB7528242.1"/>
    <property type="molecule type" value="Genomic_DNA"/>
</dbReference>
<dbReference type="GO" id="GO:0006310">
    <property type="term" value="P:DNA recombination"/>
    <property type="evidence" value="ECO:0007669"/>
    <property type="project" value="UniProtKB-KW"/>
</dbReference>